<dbReference type="Pfam" id="PF25002">
    <property type="entry name" value="DUF7780"/>
    <property type="match status" value="1"/>
</dbReference>
<evidence type="ECO:0000313" key="2">
    <source>
        <dbReference type="EMBL" id="MBA4659167.1"/>
    </source>
</evidence>
<name>A0A7C9E688_OPUST</name>
<dbReference type="AlphaFoldDB" id="A0A7C9E688"/>
<protein>
    <recommendedName>
        <fullName evidence="1">DUF7780 domain-containing protein</fullName>
    </recommendedName>
</protein>
<reference evidence="2" key="2">
    <citation type="submission" date="2020-07" db="EMBL/GenBank/DDBJ databases">
        <authorList>
            <person name="Vera ALvarez R."/>
            <person name="Arias-Moreno D.M."/>
            <person name="Jimenez-Jacinto V."/>
            <person name="Jimenez-Bremont J.F."/>
            <person name="Swaminathan K."/>
            <person name="Moose S.P."/>
            <person name="Guerrero-Gonzalez M.L."/>
            <person name="Marino-Ramirez L."/>
            <person name="Landsman D."/>
            <person name="Rodriguez-Kessler M."/>
            <person name="Delgado-Sanchez P."/>
        </authorList>
    </citation>
    <scope>NUCLEOTIDE SEQUENCE</scope>
    <source>
        <tissue evidence="2">Cladode</tissue>
    </source>
</reference>
<feature type="domain" description="DUF7780" evidence="1">
    <location>
        <begin position="102"/>
        <end position="180"/>
    </location>
</feature>
<dbReference type="EMBL" id="GISG01203059">
    <property type="protein sequence ID" value="MBA4659167.1"/>
    <property type="molecule type" value="Transcribed_RNA"/>
</dbReference>
<dbReference type="PANTHER" id="PTHR34960:SF1">
    <property type="entry name" value="EMB|CAB68146.1-RELATED"/>
    <property type="match status" value="1"/>
</dbReference>
<reference evidence="2" key="1">
    <citation type="journal article" date="2013" name="J. Plant Res.">
        <title>Effect of fungi and light on seed germination of three Opuntia species from semiarid lands of central Mexico.</title>
        <authorList>
            <person name="Delgado-Sanchez P."/>
            <person name="Jimenez-Bremont J.F."/>
            <person name="Guerrero-Gonzalez Mde L."/>
            <person name="Flores J."/>
        </authorList>
    </citation>
    <scope>NUCLEOTIDE SEQUENCE</scope>
    <source>
        <tissue evidence="2">Cladode</tissue>
    </source>
</reference>
<organism evidence="2">
    <name type="scientific">Opuntia streptacantha</name>
    <name type="common">Prickly pear cactus</name>
    <name type="synonym">Opuntia cardona</name>
    <dbReference type="NCBI Taxonomy" id="393608"/>
    <lineage>
        <taxon>Eukaryota</taxon>
        <taxon>Viridiplantae</taxon>
        <taxon>Streptophyta</taxon>
        <taxon>Embryophyta</taxon>
        <taxon>Tracheophyta</taxon>
        <taxon>Spermatophyta</taxon>
        <taxon>Magnoliopsida</taxon>
        <taxon>eudicotyledons</taxon>
        <taxon>Gunneridae</taxon>
        <taxon>Pentapetalae</taxon>
        <taxon>Caryophyllales</taxon>
        <taxon>Cactineae</taxon>
        <taxon>Cactaceae</taxon>
        <taxon>Opuntioideae</taxon>
        <taxon>Opuntia</taxon>
    </lineage>
</organism>
<accession>A0A7C9E688</accession>
<dbReference type="PANTHER" id="PTHR34960">
    <property type="entry name" value="EMB|CAB68146.1-RELATED"/>
    <property type="match status" value="1"/>
</dbReference>
<proteinExistence type="predicted"/>
<sequence>MKKLIIPKRSLHYLSPLLVNPPMAAFSLRPNRLCQFVGFGFHYYAPIFALSTFEPTTTTLHHHNNRLHRCILRQNSPPACPAFSILRFFSPQSEGSRGNFALALKGMGMLFRRGGKAMTDLVVAHVAEDAEEREIASFIRLIHHSDLLSKSDLVLVFYLPNSASRLGWVVKSECENLSGLSLSSFEGEEEKGREDFGEEVVIEVWVSYYRGERILKRWL</sequence>
<evidence type="ECO:0000259" key="1">
    <source>
        <dbReference type="Pfam" id="PF25002"/>
    </source>
</evidence>
<dbReference type="InterPro" id="IPR056682">
    <property type="entry name" value="DUF7780"/>
</dbReference>